<keyword evidence="2" id="KW-1185">Reference proteome</keyword>
<organism evidence="1 2">
    <name type="scientific">Elsinoe ampelina</name>
    <dbReference type="NCBI Taxonomy" id="302913"/>
    <lineage>
        <taxon>Eukaryota</taxon>
        <taxon>Fungi</taxon>
        <taxon>Dikarya</taxon>
        <taxon>Ascomycota</taxon>
        <taxon>Pezizomycotina</taxon>
        <taxon>Dothideomycetes</taxon>
        <taxon>Dothideomycetidae</taxon>
        <taxon>Myriangiales</taxon>
        <taxon>Elsinoaceae</taxon>
        <taxon>Elsinoe</taxon>
    </lineage>
</organism>
<protein>
    <submittedName>
        <fullName evidence="1">Uncharacterized protein</fullName>
    </submittedName>
</protein>
<dbReference type="Proteomes" id="UP000799538">
    <property type="component" value="Unassembled WGS sequence"/>
</dbReference>
<dbReference type="EMBL" id="ML992501">
    <property type="protein sequence ID" value="KAF2227461.1"/>
    <property type="molecule type" value="Genomic_DNA"/>
</dbReference>
<name>A0A6A6GP39_9PEZI</name>
<accession>A0A6A6GP39</accession>
<gene>
    <name evidence="1" type="ORF">BDZ85DRAFT_254356</name>
</gene>
<evidence type="ECO:0000313" key="2">
    <source>
        <dbReference type="Proteomes" id="UP000799538"/>
    </source>
</evidence>
<evidence type="ECO:0000313" key="1">
    <source>
        <dbReference type="EMBL" id="KAF2227461.1"/>
    </source>
</evidence>
<proteinExistence type="predicted"/>
<reference evidence="2" key="1">
    <citation type="journal article" date="2020" name="Stud. Mycol.">
        <title>101 Dothideomycetes genomes: A test case for predicting lifestyles and emergence of pathogens.</title>
        <authorList>
            <person name="Haridas S."/>
            <person name="Albert R."/>
            <person name="Binder M."/>
            <person name="Bloem J."/>
            <person name="LaButti K."/>
            <person name="Salamov A."/>
            <person name="Andreopoulos B."/>
            <person name="Baker S."/>
            <person name="Barry K."/>
            <person name="Bills G."/>
            <person name="Bluhm B."/>
            <person name="Cannon C."/>
            <person name="Castanera R."/>
            <person name="Culley D."/>
            <person name="Daum C."/>
            <person name="Ezra D."/>
            <person name="Gonzalez J."/>
            <person name="Henrissat B."/>
            <person name="Kuo A."/>
            <person name="Liang C."/>
            <person name="Lipzen A."/>
            <person name="Lutzoni F."/>
            <person name="Magnuson J."/>
            <person name="Mondo S."/>
            <person name="Nolan M."/>
            <person name="Ohm R."/>
            <person name="Pangilinan J."/>
            <person name="Park H.-J."/>
            <person name="Ramirez L."/>
            <person name="Alfaro M."/>
            <person name="Sun H."/>
            <person name="Tritt A."/>
            <person name="Yoshinaga Y."/>
            <person name="Zwiers L.-H."/>
            <person name="Turgeon B."/>
            <person name="Goodwin S."/>
            <person name="Spatafora J."/>
            <person name="Crous P."/>
            <person name="Grigoriev I."/>
        </authorList>
    </citation>
    <scope>NUCLEOTIDE SEQUENCE [LARGE SCALE GENOMIC DNA]</scope>
    <source>
        <strain evidence="2">CECT 20119</strain>
    </source>
</reference>
<sequence>MLTEDVAKLLLWTTSVRQAPVRGRHSSGRAANTWDEAMNHGVIDELISCWQSYALSQ</sequence>
<dbReference type="AlphaFoldDB" id="A0A6A6GP39"/>